<feature type="transmembrane region" description="Helical" evidence="7">
    <location>
        <begin position="189"/>
        <end position="208"/>
    </location>
</feature>
<feature type="transmembrane region" description="Helical" evidence="7">
    <location>
        <begin position="238"/>
        <end position="260"/>
    </location>
</feature>
<dbReference type="Pfam" id="PF09678">
    <property type="entry name" value="Caa3_CtaG"/>
    <property type="match status" value="1"/>
</dbReference>
<evidence type="ECO:0000256" key="6">
    <source>
        <dbReference type="SAM" id="MobiDB-lite"/>
    </source>
</evidence>
<evidence type="ECO:0000256" key="1">
    <source>
        <dbReference type="ARBA" id="ARBA00004651"/>
    </source>
</evidence>
<evidence type="ECO:0000256" key="2">
    <source>
        <dbReference type="ARBA" id="ARBA00022475"/>
    </source>
</evidence>
<evidence type="ECO:0000313" key="9">
    <source>
        <dbReference type="Proteomes" id="UP000198661"/>
    </source>
</evidence>
<organism evidence="8 9">
    <name type="scientific">Planifilum fulgidum</name>
    <dbReference type="NCBI Taxonomy" id="201973"/>
    <lineage>
        <taxon>Bacteria</taxon>
        <taxon>Bacillati</taxon>
        <taxon>Bacillota</taxon>
        <taxon>Bacilli</taxon>
        <taxon>Bacillales</taxon>
        <taxon>Thermoactinomycetaceae</taxon>
        <taxon>Planifilum</taxon>
    </lineage>
</organism>
<evidence type="ECO:0000256" key="3">
    <source>
        <dbReference type="ARBA" id="ARBA00022692"/>
    </source>
</evidence>
<feature type="transmembrane region" description="Helical" evidence="7">
    <location>
        <begin position="79"/>
        <end position="98"/>
    </location>
</feature>
<evidence type="ECO:0000256" key="7">
    <source>
        <dbReference type="SAM" id="Phobius"/>
    </source>
</evidence>
<dbReference type="InterPro" id="IPR019108">
    <property type="entry name" value="Caa3_assmbl_CtaG-rel"/>
</dbReference>
<keyword evidence="9" id="KW-1185">Reference proteome</keyword>
<evidence type="ECO:0000313" key="8">
    <source>
        <dbReference type="EMBL" id="SFG26213.1"/>
    </source>
</evidence>
<dbReference type="GO" id="GO:0005886">
    <property type="term" value="C:plasma membrane"/>
    <property type="evidence" value="ECO:0007669"/>
    <property type="project" value="UniProtKB-SubCell"/>
</dbReference>
<feature type="transmembrane region" description="Helical" evidence="7">
    <location>
        <begin position="54"/>
        <end position="73"/>
    </location>
</feature>
<keyword evidence="3 7" id="KW-0812">Transmembrane</keyword>
<dbReference type="Proteomes" id="UP000198661">
    <property type="component" value="Unassembled WGS sequence"/>
</dbReference>
<protein>
    <submittedName>
        <fullName evidence="8">Putative membrane protein</fullName>
    </submittedName>
</protein>
<dbReference type="EMBL" id="FOOK01000023">
    <property type="protein sequence ID" value="SFG26213.1"/>
    <property type="molecule type" value="Genomic_DNA"/>
</dbReference>
<feature type="transmembrane region" description="Helical" evidence="7">
    <location>
        <begin position="20"/>
        <end position="42"/>
    </location>
</feature>
<comment type="subcellular location">
    <subcellularLocation>
        <location evidence="1">Cell membrane</location>
        <topology evidence="1">Multi-pass membrane protein</topology>
    </subcellularLocation>
</comment>
<reference evidence="8 9" key="1">
    <citation type="submission" date="2016-10" db="EMBL/GenBank/DDBJ databases">
        <authorList>
            <person name="de Groot N.N."/>
        </authorList>
    </citation>
    <scope>NUCLEOTIDE SEQUENCE [LARGE SCALE GENOMIC DNA]</scope>
    <source>
        <strain evidence="8 9">DSM 44945</strain>
    </source>
</reference>
<dbReference type="OrthoDB" id="128422at2"/>
<evidence type="ECO:0000256" key="4">
    <source>
        <dbReference type="ARBA" id="ARBA00022989"/>
    </source>
</evidence>
<proteinExistence type="predicted"/>
<keyword evidence="2" id="KW-1003">Cell membrane</keyword>
<dbReference type="RefSeq" id="WP_092039466.1">
    <property type="nucleotide sequence ID" value="NZ_FOOK01000023.1"/>
</dbReference>
<name>A0A1I2QF07_9BACL</name>
<sequence>MGFEELMQLFRYPANWNLPGNLLTVLVGATYLLLVGPLRRLFPGSTPVRPGKKIWFLSGLLLLYFTLGSPLDLLAHELFSFHMLQMSLLYLVLPPFFLQGIPDWMFRALFRIPGAKPAVSLFTRPIVALFVFNGLLSIYHVPRVFDAVMGDQWLHAVVHILLGIAALFFWWPITAPVEELDRLRSWKRLVYIFAGGALLTPACALIIFSDSPMFALYKEGSALAPILPPLEDQQLGGVLMKIIQEISYGIALGYNFFLWVEQERAKERKAKETDAAAPTTFGGAGGKPQANPQ</sequence>
<keyword evidence="5 7" id="KW-0472">Membrane</keyword>
<accession>A0A1I2QF07</accession>
<evidence type="ECO:0000256" key="5">
    <source>
        <dbReference type="ARBA" id="ARBA00023136"/>
    </source>
</evidence>
<keyword evidence="4 7" id="KW-1133">Transmembrane helix</keyword>
<dbReference type="STRING" id="201973.SAMN04488025_12325"/>
<gene>
    <name evidence="8" type="ORF">SAMN04488025_12325</name>
</gene>
<feature type="transmembrane region" description="Helical" evidence="7">
    <location>
        <begin position="119"/>
        <end position="141"/>
    </location>
</feature>
<feature type="region of interest" description="Disordered" evidence="6">
    <location>
        <begin position="269"/>
        <end position="293"/>
    </location>
</feature>
<feature type="transmembrane region" description="Helical" evidence="7">
    <location>
        <begin position="153"/>
        <end position="177"/>
    </location>
</feature>
<dbReference type="AlphaFoldDB" id="A0A1I2QF07"/>